<dbReference type="Proteomes" id="UP000450012">
    <property type="component" value="Unassembled WGS sequence"/>
</dbReference>
<dbReference type="AlphaFoldDB" id="A0A7X4GLV5"/>
<protein>
    <submittedName>
        <fullName evidence="2">Uncharacterized protein</fullName>
    </submittedName>
</protein>
<dbReference type="EMBL" id="WWCK01000001">
    <property type="protein sequence ID" value="MYM65895.1"/>
    <property type="molecule type" value="Genomic_DNA"/>
</dbReference>
<comment type="similarity">
    <text evidence="1">Belongs to the cytochrome P450 family.</text>
</comment>
<dbReference type="PANTHER" id="PTHR46696:SF1">
    <property type="entry name" value="CYTOCHROME P450 YJIB-RELATED"/>
    <property type="match status" value="1"/>
</dbReference>
<sequence>MKPNDLPFPHAVAAVTHANPYPYYDALAATHGWHFDPCLEMWVAASAERVDEVMAHASCQAPSPAVLADVDPAAARLAAERIGHRLWRADKLAQWMTCVPELAMAGVGGLHLPALAYEEATGLIGSAVLALLREPEEERCGSEDMQALVCAVSRFDPPVQNVRRTVTQDCDIGGAQLKAGQKILLVLAAASRDARGCGSYGLGFGVEDCPHHALACALAAGALQGMLSAIRDQKEGPSLQAWLQSLAWRYRASASLRIPQFA</sequence>
<dbReference type="SUPFAM" id="SSF48264">
    <property type="entry name" value="Cytochrome P450"/>
    <property type="match status" value="1"/>
</dbReference>
<dbReference type="GO" id="GO:0004497">
    <property type="term" value="F:monooxygenase activity"/>
    <property type="evidence" value="ECO:0007669"/>
    <property type="project" value="InterPro"/>
</dbReference>
<dbReference type="GO" id="GO:0020037">
    <property type="term" value="F:heme binding"/>
    <property type="evidence" value="ECO:0007669"/>
    <property type="project" value="InterPro"/>
</dbReference>
<name>A0A7X4GLV5_9BURK</name>
<dbReference type="RefSeq" id="WP_161012465.1">
    <property type="nucleotide sequence ID" value="NZ_WWCK01000001.1"/>
</dbReference>
<dbReference type="GO" id="GO:0005506">
    <property type="term" value="F:iron ion binding"/>
    <property type="evidence" value="ECO:0007669"/>
    <property type="project" value="InterPro"/>
</dbReference>
<dbReference type="Gene3D" id="1.10.630.10">
    <property type="entry name" value="Cytochrome P450"/>
    <property type="match status" value="1"/>
</dbReference>
<dbReference type="PANTHER" id="PTHR46696">
    <property type="entry name" value="P450, PUTATIVE (EUROFUNG)-RELATED"/>
    <property type="match status" value="1"/>
</dbReference>
<dbReference type="InterPro" id="IPR036396">
    <property type="entry name" value="Cyt_P450_sf"/>
</dbReference>
<proteinExistence type="inferred from homology"/>
<evidence type="ECO:0000313" key="2">
    <source>
        <dbReference type="EMBL" id="MYM65895.1"/>
    </source>
</evidence>
<organism evidence="2 3">
    <name type="scientific">Duganella rivi</name>
    <dbReference type="NCBI Taxonomy" id="2666083"/>
    <lineage>
        <taxon>Bacteria</taxon>
        <taxon>Pseudomonadati</taxon>
        <taxon>Pseudomonadota</taxon>
        <taxon>Betaproteobacteria</taxon>
        <taxon>Burkholderiales</taxon>
        <taxon>Oxalobacteraceae</taxon>
        <taxon>Telluria group</taxon>
        <taxon>Duganella</taxon>
    </lineage>
</organism>
<keyword evidence="3" id="KW-1185">Reference proteome</keyword>
<evidence type="ECO:0000313" key="3">
    <source>
        <dbReference type="Proteomes" id="UP000450012"/>
    </source>
</evidence>
<reference evidence="2 3" key="1">
    <citation type="submission" date="2019-12" db="EMBL/GenBank/DDBJ databases">
        <title>Novel species isolated from a subtropical stream in China.</title>
        <authorList>
            <person name="Lu H."/>
        </authorList>
    </citation>
    <scope>NUCLEOTIDE SEQUENCE [LARGE SCALE GENOMIC DNA]</scope>
    <source>
        <strain evidence="2 3">FT55W</strain>
    </source>
</reference>
<accession>A0A7X4GLV5</accession>
<gene>
    <name evidence="2" type="ORF">GTP45_03470</name>
</gene>
<comment type="caution">
    <text evidence="2">The sequence shown here is derived from an EMBL/GenBank/DDBJ whole genome shotgun (WGS) entry which is preliminary data.</text>
</comment>
<dbReference type="GO" id="GO:0016705">
    <property type="term" value="F:oxidoreductase activity, acting on paired donors, with incorporation or reduction of molecular oxygen"/>
    <property type="evidence" value="ECO:0007669"/>
    <property type="project" value="InterPro"/>
</dbReference>
<evidence type="ECO:0000256" key="1">
    <source>
        <dbReference type="ARBA" id="ARBA00010617"/>
    </source>
</evidence>